<feature type="domain" description="FCP1 homology" evidence="3">
    <location>
        <begin position="164"/>
        <end position="330"/>
    </location>
</feature>
<comment type="function">
    <text evidence="1">Essential component of the TIM23 complex, a complex that mediates the translocation of transit peptide-containing proteins across the mitochondrial inner membrane.</text>
</comment>
<evidence type="ECO:0000256" key="2">
    <source>
        <dbReference type="SAM" id="MobiDB-lite"/>
    </source>
</evidence>
<comment type="caution">
    <text evidence="4">The sequence shown here is derived from an EMBL/GenBank/DDBJ whole genome shotgun (WGS) entry which is preliminary data.</text>
</comment>
<dbReference type="SUPFAM" id="SSF56784">
    <property type="entry name" value="HAD-like"/>
    <property type="match status" value="1"/>
</dbReference>
<dbReference type="AlphaFoldDB" id="A0AAD9G3D1"/>
<evidence type="ECO:0000313" key="5">
    <source>
        <dbReference type="Proteomes" id="UP001259832"/>
    </source>
</evidence>
<comment type="similarity">
    <text evidence="1">Belongs to the TIM50 family.</text>
</comment>
<evidence type="ECO:0000256" key="1">
    <source>
        <dbReference type="RuleBase" id="RU365079"/>
    </source>
</evidence>
<accession>A0AAD9G3D1</accession>
<sequence>MMLKLVLRNAQRMQAHAALGASRRLMLAAEASAPSSASEASSIFAKVGRDVPLKVVPRAERRAVRKTVKHSTDAAAGHKVVRTSSLPARISFALLAGSISGSILWHFILDDGIKERITGTLGSTFLGDIYAVVAKKVEETVKPFTDPSRQKLLPDWPIPQVPADTPPVPVLVLDLEDTLVHSEWSVRCCKLVYSVIHVVLTIQCCLLQRKHGWRHAKRPGVDEFLETLCQYYEIVIFSQNYGAEEIVQKLDPKQCALHILSRDATRYLNGAHVKDLSNLNRNLKQVVILDDDPAAYQLQPENAIPIKPFTNGRDRDDHELKDLIPFLKALASERVPDFRQVIGEFRDDDGVVRDLATKYGARVHQLEMEKAQQKKKGFGGFVRGRMSHHPASPTGGVAASGFSGGPHV</sequence>
<dbReference type="EMBL" id="JASMQC010000037">
    <property type="protein sequence ID" value="KAK1930778.1"/>
    <property type="molecule type" value="Genomic_DNA"/>
</dbReference>
<evidence type="ECO:0000313" key="4">
    <source>
        <dbReference type="EMBL" id="KAK1930778.1"/>
    </source>
</evidence>
<keyword evidence="1" id="KW-0496">Mitochondrion</keyword>
<gene>
    <name evidence="4" type="ORF">P3T76_013735</name>
</gene>
<dbReference type="PANTHER" id="PTHR12210">
    <property type="entry name" value="DULLARD PROTEIN PHOSPHATASE"/>
    <property type="match status" value="1"/>
</dbReference>
<reference evidence="4" key="1">
    <citation type="submission" date="2023-08" db="EMBL/GenBank/DDBJ databases">
        <title>Reference Genome Resource for the Citrus Pathogen Phytophthora citrophthora.</title>
        <authorList>
            <person name="Moller H."/>
            <person name="Coetzee B."/>
            <person name="Rose L.J."/>
            <person name="Van Niekerk J.M."/>
        </authorList>
    </citation>
    <scope>NUCLEOTIDE SEQUENCE</scope>
    <source>
        <strain evidence="4">STE-U-9442</strain>
    </source>
</reference>
<comment type="subcellular location">
    <subcellularLocation>
        <location evidence="1">Mitochondrion inner membrane</location>
        <topology evidence="1">Single-pass membrane protein</topology>
    </subcellularLocation>
</comment>
<organism evidence="4 5">
    <name type="scientific">Phytophthora citrophthora</name>
    <dbReference type="NCBI Taxonomy" id="4793"/>
    <lineage>
        <taxon>Eukaryota</taxon>
        <taxon>Sar</taxon>
        <taxon>Stramenopiles</taxon>
        <taxon>Oomycota</taxon>
        <taxon>Peronosporomycetes</taxon>
        <taxon>Peronosporales</taxon>
        <taxon>Peronosporaceae</taxon>
        <taxon>Phytophthora</taxon>
    </lineage>
</organism>
<dbReference type="FunFam" id="3.40.50.1000:FF:000194">
    <property type="entry name" value="Mitochondrial import inner membrane translocase subunit TIM50"/>
    <property type="match status" value="1"/>
</dbReference>
<dbReference type="InterPro" id="IPR023214">
    <property type="entry name" value="HAD_sf"/>
</dbReference>
<protein>
    <recommendedName>
        <fullName evidence="1">Mitochondrial import inner membrane translocase subunit TIM50</fullName>
    </recommendedName>
</protein>
<dbReference type="Gene3D" id="3.40.50.1000">
    <property type="entry name" value="HAD superfamily/HAD-like"/>
    <property type="match status" value="1"/>
</dbReference>
<dbReference type="InterPro" id="IPR050365">
    <property type="entry name" value="TIM50"/>
</dbReference>
<keyword evidence="1" id="KW-0813">Transport</keyword>
<feature type="region of interest" description="Disordered" evidence="2">
    <location>
        <begin position="384"/>
        <end position="408"/>
    </location>
</feature>
<proteinExistence type="inferred from homology"/>
<dbReference type="InterPro" id="IPR036412">
    <property type="entry name" value="HAD-like_sf"/>
</dbReference>
<dbReference type="Pfam" id="PF03031">
    <property type="entry name" value="NIF"/>
    <property type="match status" value="1"/>
</dbReference>
<dbReference type="Proteomes" id="UP001259832">
    <property type="component" value="Unassembled WGS sequence"/>
</dbReference>
<comment type="subunit">
    <text evidence="1">Component of the TIM23 complex.</text>
</comment>
<dbReference type="SMART" id="SM00577">
    <property type="entry name" value="CPDc"/>
    <property type="match status" value="1"/>
</dbReference>
<dbReference type="PROSITE" id="PS50969">
    <property type="entry name" value="FCP1"/>
    <property type="match status" value="1"/>
</dbReference>
<keyword evidence="1" id="KW-0809">Transit peptide</keyword>
<name>A0AAD9G3D1_9STRA</name>
<dbReference type="GO" id="GO:0005744">
    <property type="term" value="C:TIM23 mitochondrial import inner membrane translocase complex"/>
    <property type="evidence" value="ECO:0007669"/>
    <property type="project" value="UniProtKB-UniRule"/>
</dbReference>
<keyword evidence="5" id="KW-1185">Reference proteome</keyword>
<keyword evidence="1" id="KW-0811">Translocation</keyword>
<keyword evidence="1" id="KW-0653">Protein transport</keyword>
<evidence type="ECO:0000259" key="3">
    <source>
        <dbReference type="PROSITE" id="PS50969"/>
    </source>
</evidence>
<dbReference type="GO" id="GO:0015031">
    <property type="term" value="P:protein transport"/>
    <property type="evidence" value="ECO:0007669"/>
    <property type="project" value="UniProtKB-KW"/>
</dbReference>
<dbReference type="CDD" id="cd07521">
    <property type="entry name" value="HAD_FCP1-like"/>
    <property type="match status" value="1"/>
</dbReference>
<dbReference type="InterPro" id="IPR004274">
    <property type="entry name" value="FCP1_dom"/>
</dbReference>